<dbReference type="GO" id="GO:0003700">
    <property type="term" value="F:DNA-binding transcription factor activity"/>
    <property type="evidence" value="ECO:0007669"/>
    <property type="project" value="InterPro"/>
</dbReference>
<dbReference type="Pfam" id="PF12833">
    <property type="entry name" value="HTH_18"/>
    <property type="match status" value="1"/>
</dbReference>
<evidence type="ECO:0000313" key="3">
    <source>
        <dbReference type="Proteomes" id="UP000184048"/>
    </source>
</evidence>
<dbReference type="InterPro" id="IPR018060">
    <property type="entry name" value="HTH_AraC"/>
</dbReference>
<protein>
    <submittedName>
        <fullName evidence="2">Helix-turn-helix domain-containing protein</fullName>
    </submittedName>
</protein>
<name>A0A1M5C9K3_9BACT</name>
<gene>
    <name evidence="2" type="ORF">SAMN02745131_02817</name>
</gene>
<accession>A0A1M5C9K3</accession>
<dbReference type="STRING" id="1121884.SAMN02745131_02817"/>
<dbReference type="AlphaFoldDB" id="A0A1M5C9K3"/>
<evidence type="ECO:0000313" key="2">
    <source>
        <dbReference type="EMBL" id="SHF51092.1"/>
    </source>
</evidence>
<feature type="domain" description="HTH araC/xylS-type" evidence="1">
    <location>
        <begin position="173"/>
        <end position="263"/>
    </location>
</feature>
<sequence length="286" mass="34060">MQHIEFFHRDHFEFNYHRKKAKKSLSHFIDFFWETDFDELYKQHPNGFSDALFPNIGYTYLINLGTPFVMQLEDEKFEMRTHGFLPRHKNMICHHAAGNRIFGIKFKVSPVIFEKRVNFSEYKEYIFPLAYLLDQKLLEKIKTAGSFNQRVQVATDHYERIIERYAGSLKQVDVVTQILKEFTETGNFTVSIEELSARYHISSRTLQRYFEATTSISTKQALQIMRIRKAIEHLTTDPASFSYSLYGYFDYSHFYKHLKSFLNHQTLSQVQPHLLILKKKNIEQVQ</sequence>
<dbReference type="PROSITE" id="PS01124">
    <property type="entry name" value="HTH_ARAC_FAMILY_2"/>
    <property type="match status" value="1"/>
</dbReference>
<organism evidence="2 3">
    <name type="scientific">Flavisolibacter ginsengisoli DSM 18119</name>
    <dbReference type="NCBI Taxonomy" id="1121884"/>
    <lineage>
        <taxon>Bacteria</taxon>
        <taxon>Pseudomonadati</taxon>
        <taxon>Bacteroidota</taxon>
        <taxon>Chitinophagia</taxon>
        <taxon>Chitinophagales</taxon>
        <taxon>Chitinophagaceae</taxon>
        <taxon>Flavisolibacter</taxon>
    </lineage>
</organism>
<dbReference type="Proteomes" id="UP000184048">
    <property type="component" value="Unassembled WGS sequence"/>
</dbReference>
<proteinExistence type="predicted"/>
<dbReference type="OrthoDB" id="935959at2"/>
<evidence type="ECO:0000259" key="1">
    <source>
        <dbReference type="PROSITE" id="PS01124"/>
    </source>
</evidence>
<dbReference type="Gene3D" id="1.10.10.60">
    <property type="entry name" value="Homeodomain-like"/>
    <property type="match status" value="1"/>
</dbReference>
<dbReference type="RefSeq" id="WP_072835980.1">
    <property type="nucleotide sequence ID" value="NZ_FQUU01000012.1"/>
</dbReference>
<dbReference type="EMBL" id="FQUU01000012">
    <property type="protein sequence ID" value="SHF51092.1"/>
    <property type="molecule type" value="Genomic_DNA"/>
</dbReference>
<reference evidence="2 3" key="1">
    <citation type="submission" date="2016-11" db="EMBL/GenBank/DDBJ databases">
        <authorList>
            <person name="Jaros S."/>
            <person name="Januszkiewicz K."/>
            <person name="Wedrychowicz H."/>
        </authorList>
    </citation>
    <scope>NUCLEOTIDE SEQUENCE [LARGE SCALE GENOMIC DNA]</scope>
    <source>
        <strain evidence="2 3">DSM 18119</strain>
    </source>
</reference>
<keyword evidence="3" id="KW-1185">Reference proteome</keyword>
<dbReference type="GO" id="GO:0043565">
    <property type="term" value="F:sequence-specific DNA binding"/>
    <property type="evidence" value="ECO:0007669"/>
    <property type="project" value="InterPro"/>
</dbReference>